<evidence type="ECO:0000313" key="1">
    <source>
        <dbReference type="EMBL" id="CAH2010263.1"/>
    </source>
</evidence>
<keyword evidence="2" id="KW-1185">Reference proteome</keyword>
<sequence length="250" mass="29642">MLYEEIQRLLEEVKNESELSDTKLQCQPIDQNIPEDISSIQNKYDLIISDLREMKENIQERIRIVEKTELIMNLLQYRMYEIRYDFTMKFNQLTQQRNELKTGMMLKETESQAAFKIIETEKEIAECQNTYDAQHRCVKEQMLEAQARYEKSVNILDNGLEVMKKNFSNLLLLLEAEKAIMEEKQFSLEDVKNFIAMENVEAVMERFTEMQTEGWKTRAVDNVSGNLVLCFQYMCEITYRKCDNLTKIAS</sequence>
<dbReference type="AlphaFoldDB" id="A0A9P0MC14"/>
<gene>
    <name evidence="1" type="ORF">ACAOBT_LOCUS31405</name>
</gene>
<reference evidence="1" key="1">
    <citation type="submission" date="2022-03" db="EMBL/GenBank/DDBJ databases">
        <authorList>
            <person name="Sayadi A."/>
        </authorList>
    </citation>
    <scope>NUCLEOTIDE SEQUENCE</scope>
</reference>
<evidence type="ECO:0000313" key="2">
    <source>
        <dbReference type="Proteomes" id="UP001152888"/>
    </source>
</evidence>
<accession>A0A9P0MC14</accession>
<comment type="caution">
    <text evidence="1">The sequence shown here is derived from an EMBL/GenBank/DDBJ whole genome shotgun (WGS) entry which is preliminary data.</text>
</comment>
<dbReference type="EMBL" id="CAKOFQ010007956">
    <property type="protein sequence ID" value="CAH2010263.1"/>
    <property type="molecule type" value="Genomic_DNA"/>
</dbReference>
<proteinExistence type="predicted"/>
<dbReference type="OrthoDB" id="432281at2759"/>
<protein>
    <submittedName>
        <fullName evidence="1">Uncharacterized protein</fullName>
    </submittedName>
</protein>
<organism evidence="1 2">
    <name type="scientific">Acanthoscelides obtectus</name>
    <name type="common">Bean weevil</name>
    <name type="synonym">Bruchus obtectus</name>
    <dbReference type="NCBI Taxonomy" id="200917"/>
    <lineage>
        <taxon>Eukaryota</taxon>
        <taxon>Metazoa</taxon>
        <taxon>Ecdysozoa</taxon>
        <taxon>Arthropoda</taxon>
        <taxon>Hexapoda</taxon>
        <taxon>Insecta</taxon>
        <taxon>Pterygota</taxon>
        <taxon>Neoptera</taxon>
        <taxon>Endopterygota</taxon>
        <taxon>Coleoptera</taxon>
        <taxon>Polyphaga</taxon>
        <taxon>Cucujiformia</taxon>
        <taxon>Chrysomeloidea</taxon>
        <taxon>Chrysomelidae</taxon>
        <taxon>Bruchinae</taxon>
        <taxon>Bruchini</taxon>
        <taxon>Acanthoscelides</taxon>
    </lineage>
</organism>
<dbReference type="Proteomes" id="UP001152888">
    <property type="component" value="Unassembled WGS sequence"/>
</dbReference>
<name>A0A9P0MC14_ACAOB</name>